<accession>A0AAW4W3K0</accession>
<organism evidence="3 4">
    <name type="scientific">Agathobaculum butyriciproducens</name>
    <dbReference type="NCBI Taxonomy" id="1628085"/>
    <lineage>
        <taxon>Bacteria</taxon>
        <taxon>Bacillati</taxon>
        <taxon>Bacillota</taxon>
        <taxon>Clostridia</taxon>
        <taxon>Eubacteriales</taxon>
        <taxon>Butyricicoccaceae</taxon>
        <taxon>Agathobaculum</taxon>
    </lineage>
</organism>
<keyword evidence="4" id="KW-1185">Reference proteome</keyword>
<dbReference type="PANTHER" id="PTHR46112:SF2">
    <property type="entry name" value="XAA-PRO AMINOPEPTIDASE P-RELATED"/>
    <property type="match status" value="1"/>
</dbReference>
<dbReference type="InterPro" id="IPR036005">
    <property type="entry name" value="Creatinase/aminopeptidase-like"/>
</dbReference>
<dbReference type="InterPro" id="IPR000587">
    <property type="entry name" value="Creatinase_N"/>
</dbReference>
<gene>
    <name evidence="3" type="ORF">LKD22_10260</name>
</gene>
<evidence type="ECO:0000313" key="3">
    <source>
        <dbReference type="EMBL" id="MCC2177501.1"/>
    </source>
</evidence>
<dbReference type="Gene3D" id="3.90.230.10">
    <property type="entry name" value="Creatinase/methionine aminopeptidase superfamily"/>
    <property type="match status" value="1"/>
</dbReference>
<dbReference type="Pfam" id="PF01321">
    <property type="entry name" value="Creatinase_N"/>
    <property type="match status" value="1"/>
</dbReference>
<dbReference type="SUPFAM" id="SSF55920">
    <property type="entry name" value="Creatinase/aminopeptidase"/>
    <property type="match status" value="1"/>
</dbReference>
<dbReference type="InterPro" id="IPR029149">
    <property type="entry name" value="Creatin/AminoP/Spt16_N"/>
</dbReference>
<dbReference type="InterPro" id="IPR000994">
    <property type="entry name" value="Pept_M24"/>
</dbReference>
<feature type="domain" description="Creatinase N-terminal" evidence="2">
    <location>
        <begin position="14"/>
        <end position="135"/>
    </location>
</feature>
<dbReference type="GeneID" id="98661494"/>
<reference evidence="3 4" key="1">
    <citation type="submission" date="2021-10" db="EMBL/GenBank/DDBJ databases">
        <title>Anaerobic single-cell dispensing facilitates the cultivation of human gut bacteria.</title>
        <authorList>
            <person name="Afrizal A."/>
        </authorList>
    </citation>
    <scope>NUCLEOTIDE SEQUENCE [LARGE SCALE GENOMIC DNA]</scope>
    <source>
        <strain evidence="3 4">CLA-AA-H270</strain>
    </source>
</reference>
<protein>
    <submittedName>
        <fullName evidence="3">M24 family metallopeptidase</fullName>
    </submittedName>
</protein>
<dbReference type="SUPFAM" id="SSF53092">
    <property type="entry name" value="Creatinase/prolidase N-terminal domain"/>
    <property type="match status" value="1"/>
</dbReference>
<dbReference type="Pfam" id="PF00557">
    <property type="entry name" value="Peptidase_M24"/>
    <property type="match status" value="1"/>
</dbReference>
<dbReference type="Proteomes" id="UP001298753">
    <property type="component" value="Unassembled WGS sequence"/>
</dbReference>
<dbReference type="RefSeq" id="WP_227601029.1">
    <property type="nucleotide sequence ID" value="NZ_JAJEPX010000036.1"/>
</dbReference>
<evidence type="ECO:0000313" key="4">
    <source>
        <dbReference type="Proteomes" id="UP001298753"/>
    </source>
</evidence>
<name>A0AAW4W3K0_9FIRM</name>
<dbReference type="EMBL" id="JAJEPX010000036">
    <property type="protein sequence ID" value="MCC2177501.1"/>
    <property type="molecule type" value="Genomic_DNA"/>
</dbReference>
<dbReference type="PANTHER" id="PTHR46112">
    <property type="entry name" value="AMINOPEPTIDASE"/>
    <property type="match status" value="1"/>
</dbReference>
<evidence type="ECO:0000259" key="2">
    <source>
        <dbReference type="Pfam" id="PF01321"/>
    </source>
</evidence>
<dbReference type="InterPro" id="IPR050659">
    <property type="entry name" value="Peptidase_M24B"/>
</dbReference>
<dbReference type="Gene3D" id="3.40.350.10">
    <property type="entry name" value="Creatinase/prolidase N-terminal domain"/>
    <property type="match status" value="1"/>
</dbReference>
<evidence type="ECO:0000259" key="1">
    <source>
        <dbReference type="Pfam" id="PF00557"/>
    </source>
</evidence>
<feature type="domain" description="Peptidase M24" evidence="1">
    <location>
        <begin position="142"/>
        <end position="379"/>
    </location>
</feature>
<sequence length="399" mass="43420">MPHIPVPAAELNTRLDRLRCAMTEKDPAWSMLLLDNTLDMYYFTGTMQDGALVVTPDQATLFVRRSFDVAKDESAFADIRPMGSFRGIKEVYPDIPKTVYVAAKTMTLQKLSMLNKHLPFAPKPMDGVLSGLRSVKSAYELDCMRESGRLHRYVIEELAPAFLREGVSEARLCSEICTAIVDRGGMGISRYNQPAAEDVLGIASFSENSLRPTALDSPSGCVGTSTAMKSIGSSERTLHEGDTILLDIPCGWRGYHTDKSITFYYGELDKHPQSGVIRAAREQCIALENETASLLRAGAVPAEIYEKILSLVDPAFREGFMNGCKFLGHSIGLTMDETPVLAKGFSAPLESGMTLAVEPKIAIPGVGLIGCENTYEITADGPAQSLTGACDTLFEVLNQ</sequence>
<proteinExistence type="predicted"/>
<dbReference type="AlphaFoldDB" id="A0AAW4W3K0"/>
<comment type="caution">
    <text evidence="3">The sequence shown here is derived from an EMBL/GenBank/DDBJ whole genome shotgun (WGS) entry which is preliminary data.</text>
</comment>
<dbReference type="CDD" id="cd01066">
    <property type="entry name" value="APP_MetAP"/>
    <property type="match status" value="1"/>
</dbReference>